<reference evidence="1" key="1">
    <citation type="submission" date="2023-03" db="EMBL/GenBank/DDBJ databases">
        <title>Massive genome expansion in bonnet fungi (Mycena s.s.) driven by repeated elements and novel gene families across ecological guilds.</title>
        <authorList>
            <consortium name="Lawrence Berkeley National Laboratory"/>
            <person name="Harder C.B."/>
            <person name="Miyauchi S."/>
            <person name="Viragh M."/>
            <person name="Kuo A."/>
            <person name="Thoen E."/>
            <person name="Andreopoulos B."/>
            <person name="Lu D."/>
            <person name="Skrede I."/>
            <person name="Drula E."/>
            <person name="Henrissat B."/>
            <person name="Morin E."/>
            <person name="Kohler A."/>
            <person name="Barry K."/>
            <person name="LaButti K."/>
            <person name="Morin E."/>
            <person name="Salamov A."/>
            <person name="Lipzen A."/>
            <person name="Mereny Z."/>
            <person name="Hegedus B."/>
            <person name="Baldrian P."/>
            <person name="Stursova M."/>
            <person name="Weitz H."/>
            <person name="Taylor A."/>
            <person name="Grigoriev I.V."/>
            <person name="Nagy L.G."/>
            <person name="Martin F."/>
            <person name="Kauserud H."/>
        </authorList>
    </citation>
    <scope>NUCLEOTIDE SEQUENCE</scope>
    <source>
        <strain evidence="1">CBHHK002</strain>
    </source>
</reference>
<dbReference type="SUPFAM" id="SSF52047">
    <property type="entry name" value="RNI-like"/>
    <property type="match status" value="1"/>
</dbReference>
<keyword evidence="2" id="KW-1185">Reference proteome</keyword>
<dbReference type="InterPro" id="IPR032675">
    <property type="entry name" value="LRR_dom_sf"/>
</dbReference>
<dbReference type="Gene3D" id="3.80.10.10">
    <property type="entry name" value="Ribonuclease Inhibitor"/>
    <property type="match status" value="1"/>
</dbReference>
<name>A0AAD6ZS00_9AGAR</name>
<organism evidence="1 2">
    <name type="scientific">Mycena albidolilacea</name>
    <dbReference type="NCBI Taxonomy" id="1033008"/>
    <lineage>
        <taxon>Eukaryota</taxon>
        <taxon>Fungi</taxon>
        <taxon>Dikarya</taxon>
        <taxon>Basidiomycota</taxon>
        <taxon>Agaricomycotina</taxon>
        <taxon>Agaricomycetes</taxon>
        <taxon>Agaricomycetidae</taxon>
        <taxon>Agaricales</taxon>
        <taxon>Marasmiineae</taxon>
        <taxon>Mycenaceae</taxon>
        <taxon>Mycena</taxon>
    </lineage>
</organism>
<evidence type="ECO:0000313" key="2">
    <source>
        <dbReference type="Proteomes" id="UP001218218"/>
    </source>
</evidence>
<evidence type="ECO:0008006" key="3">
    <source>
        <dbReference type="Google" id="ProtNLM"/>
    </source>
</evidence>
<dbReference type="EMBL" id="JARIHO010000031">
    <property type="protein sequence ID" value="KAJ7336345.1"/>
    <property type="molecule type" value="Genomic_DNA"/>
</dbReference>
<dbReference type="PANTHER" id="PTHR38926:SF72">
    <property type="entry name" value="IM:7136021-RELATED"/>
    <property type="match status" value="1"/>
</dbReference>
<comment type="caution">
    <text evidence="1">The sequence shown here is derived from an EMBL/GenBank/DDBJ whole genome shotgun (WGS) entry which is preliminary data.</text>
</comment>
<accession>A0AAD6ZS00</accession>
<sequence>PPEITTEIFSHYVDKPHDISWKNGGPLVLNRVCQGWREICLSTCSLWASVMLINDHWNWDEEIDLRFLQRWISRAGSHPLDLFVVPTPPGSFSPSQFSYHLDQLSKLLPILCPYSSQWRTLQIMLYMPNTFSLDMVHGRVASLTNLSLSMYPGDKAVTAFRDAPSLRRVTLASPGPLASPGTQSIVLPWTQLTHLTLLNIFLEKCLEILKETPNLEVLDVNIPRRRDSPPLVLRLAHLHTFTSRDSRYNLLNYLTLPSIQTLQLYHLPTDGPARLLELGIRSAWSPRVIRLDGVAAETANLCLRNLPSLEKVEISNQHPSFDPGELVEFLASDDQFLPALRELTITCLAEISHSALADMLVSRGQRKAVARLKSFHLAFTYNAEITASALDELTSRVRPLIEEGLDVQVTLMQ</sequence>
<protein>
    <recommendedName>
        <fullName evidence="3">F-box domain-containing protein</fullName>
    </recommendedName>
</protein>
<dbReference type="AlphaFoldDB" id="A0AAD6ZS00"/>
<dbReference type="PANTHER" id="PTHR38926">
    <property type="entry name" value="F-BOX DOMAIN CONTAINING PROTEIN, EXPRESSED"/>
    <property type="match status" value="1"/>
</dbReference>
<dbReference type="Proteomes" id="UP001218218">
    <property type="component" value="Unassembled WGS sequence"/>
</dbReference>
<evidence type="ECO:0000313" key="1">
    <source>
        <dbReference type="EMBL" id="KAJ7336345.1"/>
    </source>
</evidence>
<proteinExistence type="predicted"/>
<gene>
    <name evidence="1" type="ORF">DFH08DRAFT_1018692</name>
</gene>
<feature type="non-terminal residue" evidence="1">
    <location>
        <position position="1"/>
    </location>
</feature>